<organism evidence="3 4">
    <name type="scientific">Aaosphaeria arxii CBS 175.79</name>
    <dbReference type="NCBI Taxonomy" id="1450172"/>
    <lineage>
        <taxon>Eukaryota</taxon>
        <taxon>Fungi</taxon>
        <taxon>Dikarya</taxon>
        <taxon>Ascomycota</taxon>
        <taxon>Pezizomycotina</taxon>
        <taxon>Dothideomycetes</taxon>
        <taxon>Pleosporomycetidae</taxon>
        <taxon>Pleosporales</taxon>
        <taxon>Pleosporales incertae sedis</taxon>
        <taxon>Aaosphaeria</taxon>
    </lineage>
</organism>
<feature type="transmembrane region" description="Helical" evidence="2">
    <location>
        <begin position="44"/>
        <end position="67"/>
    </location>
</feature>
<keyword evidence="2" id="KW-0472">Membrane</keyword>
<keyword evidence="4" id="KW-1185">Reference proteome</keyword>
<dbReference type="CDD" id="cd12087">
    <property type="entry name" value="TM_EGFR-like"/>
    <property type="match status" value="1"/>
</dbReference>
<protein>
    <submittedName>
        <fullName evidence="3">Uncharacterized protein</fullName>
    </submittedName>
</protein>
<dbReference type="AlphaFoldDB" id="A0A6A5Y531"/>
<feature type="compositionally biased region" description="Basic and acidic residues" evidence="1">
    <location>
        <begin position="98"/>
        <end position="118"/>
    </location>
</feature>
<proteinExistence type="predicted"/>
<evidence type="ECO:0000256" key="1">
    <source>
        <dbReference type="SAM" id="MobiDB-lite"/>
    </source>
</evidence>
<dbReference type="RefSeq" id="XP_033388715.1">
    <property type="nucleotide sequence ID" value="XM_033531440.1"/>
</dbReference>
<evidence type="ECO:0000256" key="2">
    <source>
        <dbReference type="SAM" id="Phobius"/>
    </source>
</evidence>
<evidence type="ECO:0000313" key="3">
    <source>
        <dbReference type="EMBL" id="KAF2020376.1"/>
    </source>
</evidence>
<dbReference type="Proteomes" id="UP000799778">
    <property type="component" value="Unassembled WGS sequence"/>
</dbReference>
<feature type="region of interest" description="Disordered" evidence="1">
    <location>
        <begin position="1"/>
        <end position="37"/>
    </location>
</feature>
<evidence type="ECO:0000313" key="4">
    <source>
        <dbReference type="Proteomes" id="UP000799778"/>
    </source>
</evidence>
<keyword evidence="2" id="KW-1133">Transmembrane helix</keyword>
<dbReference type="EMBL" id="ML978066">
    <property type="protein sequence ID" value="KAF2020376.1"/>
    <property type="molecule type" value="Genomic_DNA"/>
</dbReference>
<sequence length="145" mass="16270">MATTSFSTSIILTSTSPPTTLRSTDATASSASSRNNPQEPSLEVIIAIVIGILFFMGIIIGLSVLFWQHQERKMARRARDKAECVSPIELEAEQPVEEPSHDARRRDESRDRLQRAELENSEVPSELVGEKEDFVIMFRPSVVQR</sequence>
<keyword evidence="2" id="KW-0812">Transmembrane</keyword>
<dbReference type="GeneID" id="54288837"/>
<name>A0A6A5Y531_9PLEO</name>
<feature type="region of interest" description="Disordered" evidence="1">
    <location>
        <begin position="89"/>
        <end position="125"/>
    </location>
</feature>
<feature type="compositionally biased region" description="Low complexity" evidence="1">
    <location>
        <begin position="1"/>
        <end position="33"/>
    </location>
</feature>
<gene>
    <name evidence="3" type="ORF">BU24DRAFT_456460</name>
</gene>
<accession>A0A6A5Y531</accession>
<reference evidence="3" key="1">
    <citation type="journal article" date="2020" name="Stud. Mycol.">
        <title>101 Dothideomycetes genomes: a test case for predicting lifestyles and emergence of pathogens.</title>
        <authorList>
            <person name="Haridas S."/>
            <person name="Albert R."/>
            <person name="Binder M."/>
            <person name="Bloem J."/>
            <person name="Labutti K."/>
            <person name="Salamov A."/>
            <person name="Andreopoulos B."/>
            <person name="Baker S."/>
            <person name="Barry K."/>
            <person name="Bills G."/>
            <person name="Bluhm B."/>
            <person name="Cannon C."/>
            <person name="Castanera R."/>
            <person name="Culley D."/>
            <person name="Daum C."/>
            <person name="Ezra D."/>
            <person name="Gonzalez J."/>
            <person name="Henrissat B."/>
            <person name="Kuo A."/>
            <person name="Liang C."/>
            <person name="Lipzen A."/>
            <person name="Lutzoni F."/>
            <person name="Magnuson J."/>
            <person name="Mondo S."/>
            <person name="Nolan M."/>
            <person name="Ohm R."/>
            <person name="Pangilinan J."/>
            <person name="Park H.-J."/>
            <person name="Ramirez L."/>
            <person name="Alfaro M."/>
            <person name="Sun H."/>
            <person name="Tritt A."/>
            <person name="Yoshinaga Y."/>
            <person name="Zwiers L.-H."/>
            <person name="Turgeon B."/>
            <person name="Goodwin S."/>
            <person name="Spatafora J."/>
            <person name="Crous P."/>
            <person name="Grigoriev I."/>
        </authorList>
    </citation>
    <scope>NUCLEOTIDE SEQUENCE</scope>
    <source>
        <strain evidence="3">CBS 175.79</strain>
    </source>
</reference>